<dbReference type="AlphaFoldDB" id="A0A8C8ZCG1"/>
<protein>
    <submittedName>
        <fullName evidence="2">Uncharacterized protein</fullName>
    </submittedName>
</protein>
<evidence type="ECO:0000313" key="3">
    <source>
        <dbReference type="Proteomes" id="UP000694414"/>
    </source>
</evidence>
<proteinExistence type="predicted"/>
<dbReference type="PROSITE" id="PS51090">
    <property type="entry name" value="CORTACTIN"/>
    <property type="match status" value="1"/>
</dbReference>
<dbReference type="Pfam" id="PF02218">
    <property type="entry name" value="HS1_rep"/>
    <property type="match status" value="1"/>
</dbReference>
<reference evidence="2" key="2">
    <citation type="submission" date="2025-09" db="UniProtKB">
        <authorList>
            <consortium name="Ensembl"/>
        </authorList>
    </citation>
    <scope>IDENTIFICATION</scope>
</reference>
<evidence type="ECO:0000313" key="2">
    <source>
        <dbReference type="Ensembl" id="ENSPSMP00000013490.1"/>
    </source>
</evidence>
<dbReference type="InterPro" id="IPR003134">
    <property type="entry name" value="Hs1_Cortactin"/>
</dbReference>
<organism evidence="2 3">
    <name type="scientific">Prolemur simus</name>
    <name type="common">Greater bamboo lemur</name>
    <name type="synonym">Hapalemur simus</name>
    <dbReference type="NCBI Taxonomy" id="1328070"/>
    <lineage>
        <taxon>Eukaryota</taxon>
        <taxon>Metazoa</taxon>
        <taxon>Chordata</taxon>
        <taxon>Craniata</taxon>
        <taxon>Vertebrata</taxon>
        <taxon>Euteleostomi</taxon>
        <taxon>Mammalia</taxon>
        <taxon>Eutheria</taxon>
        <taxon>Euarchontoglires</taxon>
        <taxon>Primates</taxon>
        <taxon>Strepsirrhini</taxon>
        <taxon>Lemuriformes</taxon>
        <taxon>Lemuridae</taxon>
        <taxon>Prolemur</taxon>
    </lineage>
</organism>
<dbReference type="Proteomes" id="UP000694414">
    <property type="component" value="Unplaced"/>
</dbReference>
<keyword evidence="3" id="KW-1185">Reference proteome</keyword>
<feature type="region of interest" description="Disordered" evidence="1">
    <location>
        <begin position="13"/>
        <end position="49"/>
    </location>
</feature>
<sequence length="143" mass="16273">MPVILALWKSEEGRSLEDDGGADYWETNPDCVNDMSEKEQRRGAKTMQGSGYQEHLDIYKLRKCFQEHQTLKEKEPETGPKTSYSYIGKFGIELYRMDKSAVGFEYQGKIEKHASQKDYLSGSDSKYGKIRALKSSISLQAAT</sequence>
<name>A0A8C8ZCG1_PROSS</name>
<accession>A0A8C8ZCG1</accession>
<dbReference type="GeneTree" id="ENSGT00940000158565"/>
<dbReference type="Ensembl" id="ENSPSMT00000015697.1">
    <property type="protein sequence ID" value="ENSPSMP00000013490.1"/>
    <property type="gene ID" value="ENSPSMG00000009694.1"/>
</dbReference>
<reference evidence="2" key="1">
    <citation type="submission" date="2025-08" db="UniProtKB">
        <authorList>
            <consortium name="Ensembl"/>
        </authorList>
    </citation>
    <scope>IDENTIFICATION</scope>
</reference>
<evidence type="ECO:0000256" key="1">
    <source>
        <dbReference type="SAM" id="MobiDB-lite"/>
    </source>
</evidence>